<evidence type="ECO:0000313" key="2">
    <source>
        <dbReference type="EMBL" id="MBO1322313.1"/>
    </source>
</evidence>
<comment type="caution">
    <text evidence="2">The sequence shown here is derived from an EMBL/GenBank/DDBJ whole genome shotgun (WGS) entry which is preliminary data.</text>
</comment>
<proteinExistence type="predicted"/>
<dbReference type="Proteomes" id="UP000664417">
    <property type="component" value="Unassembled WGS sequence"/>
</dbReference>
<name>A0A8J7QPK8_9BACT</name>
<dbReference type="AlphaFoldDB" id="A0A8J7QPK8"/>
<gene>
    <name evidence="2" type="ORF">J3U88_27825</name>
</gene>
<reference evidence="2" key="1">
    <citation type="submission" date="2021-03" db="EMBL/GenBank/DDBJ databases">
        <authorList>
            <person name="Wang G."/>
        </authorList>
    </citation>
    <scope>NUCLEOTIDE SEQUENCE</scope>
    <source>
        <strain evidence="2">KCTC 12899</strain>
    </source>
</reference>
<protein>
    <submittedName>
        <fullName evidence="2">DUF2169 domain-containing protein</fullName>
    </submittedName>
</protein>
<dbReference type="Pfam" id="PF09937">
    <property type="entry name" value="DUF2169"/>
    <property type="match status" value="1"/>
</dbReference>
<dbReference type="EMBL" id="JAFREP010000034">
    <property type="protein sequence ID" value="MBO1322313.1"/>
    <property type="molecule type" value="Genomic_DNA"/>
</dbReference>
<keyword evidence="3" id="KW-1185">Reference proteome</keyword>
<dbReference type="RefSeq" id="WP_207862286.1">
    <property type="nucleotide sequence ID" value="NZ_JAFREP010000034.1"/>
</dbReference>
<accession>A0A8J7QPK8</accession>
<dbReference type="InterPro" id="IPR018683">
    <property type="entry name" value="DUF2169"/>
</dbReference>
<organism evidence="2 3">
    <name type="scientific">Acanthopleuribacter pedis</name>
    <dbReference type="NCBI Taxonomy" id="442870"/>
    <lineage>
        <taxon>Bacteria</taxon>
        <taxon>Pseudomonadati</taxon>
        <taxon>Acidobacteriota</taxon>
        <taxon>Holophagae</taxon>
        <taxon>Acanthopleuribacterales</taxon>
        <taxon>Acanthopleuribacteraceae</taxon>
        <taxon>Acanthopleuribacter</taxon>
    </lineage>
</organism>
<feature type="domain" description="DUF2169" evidence="1">
    <location>
        <begin position="22"/>
        <end position="310"/>
    </location>
</feature>
<sequence>MSELVNYTPYACDYTFARDTKGTEHFVVAVKGTFDFDGNPAGEQEPVLDGQRWFGEPAVSSLRYDSDLVLHKPYTDLILNASAYAPPGRPASRVDVGVRIGRWEKRLTVVGERVYQRSPVGYATGPIEPFASMPIRYEVAYGGRAGEGSAAGYREQHDENPVGLGWGTRDTVWAGRVLPSVFPYGKSLLNAGGKAKTAGFGAVPVSWAPRARFGGTYDAAWARKRQPLPPKDFDPRYHQAAPEDQQFKKGLRGGEVVELHHLTPDGQASFTLPTVAIGLETYFGRPSERYRPELKTLIVEPTERRFMMVWQAYLPCQNRDHLISRTLIYQKEHRLRREANR</sequence>
<evidence type="ECO:0000313" key="3">
    <source>
        <dbReference type="Proteomes" id="UP000664417"/>
    </source>
</evidence>
<evidence type="ECO:0000259" key="1">
    <source>
        <dbReference type="Pfam" id="PF09937"/>
    </source>
</evidence>